<organism evidence="1 2">
    <name type="scientific">Bacillus seohaeanensis</name>
    <dbReference type="NCBI Taxonomy" id="284580"/>
    <lineage>
        <taxon>Bacteria</taxon>
        <taxon>Bacillati</taxon>
        <taxon>Bacillota</taxon>
        <taxon>Bacilli</taxon>
        <taxon>Bacillales</taxon>
        <taxon>Bacillaceae</taxon>
        <taxon>Bacillus</taxon>
    </lineage>
</organism>
<name>A0ABW5RKX3_9BACI</name>
<dbReference type="PANTHER" id="PTHR37827:SF1">
    <property type="entry name" value="HNH DOMAIN-CONTAINING PROTEIN"/>
    <property type="match status" value="1"/>
</dbReference>
<keyword evidence="1" id="KW-0255">Endonuclease</keyword>
<reference evidence="2" key="1">
    <citation type="journal article" date="2019" name="Int. J. Syst. Evol. Microbiol.">
        <title>The Global Catalogue of Microorganisms (GCM) 10K type strain sequencing project: providing services to taxonomists for standard genome sequencing and annotation.</title>
        <authorList>
            <consortium name="The Broad Institute Genomics Platform"/>
            <consortium name="The Broad Institute Genome Sequencing Center for Infectious Disease"/>
            <person name="Wu L."/>
            <person name="Ma J."/>
        </authorList>
    </citation>
    <scope>NUCLEOTIDE SEQUENCE [LARGE SCALE GENOMIC DNA]</scope>
    <source>
        <strain evidence="2">KCTC 3913</strain>
    </source>
</reference>
<keyword evidence="2" id="KW-1185">Reference proteome</keyword>
<protein>
    <submittedName>
        <fullName evidence="1">HNH endonuclease</fullName>
    </submittedName>
</protein>
<proteinExistence type="predicted"/>
<keyword evidence="1" id="KW-0540">Nuclease</keyword>
<dbReference type="EMBL" id="JBHUMF010000001">
    <property type="protein sequence ID" value="MFD2679154.1"/>
    <property type="molecule type" value="Genomic_DNA"/>
</dbReference>
<gene>
    <name evidence="1" type="ORF">ACFSUL_00145</name>
</gene>
<comment type="caution">
    <text evidence="1">The sequence shown here is derived from an EMBL/GenBank/DDBJ whole genome shotgun (WGS) entry which is preliminary data.</text>
</comment>
<dbReference type="GO" id="GO:0004519">
    <property type="term" value="F:endonuclease activity"/>
    <property type="evidence" value="ECO:0007669"/>
    <property type="project" value="UniProtKB-KW"/>
</dbReference>
<dbReference type="PANTHER" id="PTHR37827">
    <property type="entry name" value="TUDOR DOMAIN-CONTAINING PROTEIN"/>
    <property type="match status" value="1"/>
</dbReference>
<keyword evidence="1" id="KW-0378">Hydrolase</keyword>
<accession>A0ABW5RKX3</accession>
<dbReference type="RefSeq" id="WP_377931551.1">
    <property type="nucleotide sequence ID" value="NZ_JBHUMF010000001.1"/>
</dbReference>
<evidence type="ECO:0000313" key="2">
    <source>
        <dbReference type="Proteomes" id="UP001597506"/>
    </source>
</evidence>
<sequence>MGKQNPTVCELCKREGVKTTLHHLIPKEKGGTFLPTAYLCIPCHKQIHTLFTNTELIVLGITSIEALRQNEKMRKFLKWIRKQPGSKIPRTRKSGY</sequence>
<dbReference type="Proteomes" id="UP001597506">
    <property type="component" value="Unassembled WGS sequence"/>
</dbReference>
<evidence type="ECO:0000313" key="1">
    <source>
        <dbReference type="EMBL" id="MFD2679154.1"/>
    </source>
</evidence>